<dbReference type="AlphaFoldDB" id="A0A9W8K3U4"/>
<feature type="transmembrane region" description="Helical" evidence="1">
    <location>
        <begin position="74"/>
        <end position="96"/>
    </location>
</feature>
<dbReference type="OrthoDB" id="2796825at2759"/>
<reference evidence="2" key="1">
    <citation type="submission" date="2022-07" db="EMBL/GenBank/DDBJ databases">
        <title>Genome Sequence of Agrocybe chaxingu.</title>
        <authorList>
            <person name="Buettner E."/>
        </authorList>
    </citation>
    <scope>NUCLEOTIDE SEQUENCE</scope>
    <source>
        <strain evidence="2">MP-N11</strain>
    </source>
</reference>
<organism evidence="2 3">
    <name type="scientific">Agrocybe chaxingu</name>
    <dbReference type="NCBI Taxonomy" id="84603"/>
    <lineage>
        <taxon>Eukaryota</taxon>
        <taxon>Fungi</taxon>
        <taxon>Dikarya</taxon>
        <taxon>Basidiomycota</taxon>
        <taxon>Agaricomycotina</taxon>
        <taxon>Agaricomycetes</taxon>
        <taxon>Agaricomycetidae</taxon>
        <taxon>Agaricales</taxon>
        <taxon>Agaricineae</taxon>
        <taxon>Strophariaceae</taxon>
        <taxon>Agrocybe</taxon>
    </lineage>
</organism>
<sequence length="232" mass="24964">MILLSTIDVACNAVWGESMWITDRNIPGGVPAFITTKVSIWYETLGSTSVVASVFLGDALLLFRLYLIYRRRRVVVAFPILAYLVALALAIQQVVISGEPNGDFFGPKAIHVAALGAENAKVYTGTVAILVESAAPYSVLGIIFLIPYALQSGIAILFGQLWSKMSGIAPQLIILRVVNGSAWHDEMNTHAETALAFATTTTETQPPAVALPDDSHPSHFALEELPAARSKQ</sequence>
<keyword evidence="1" id="KW-0812">Transmembrane</keyword>
<evidence type="ECO:0000313" key="3">
    <source>
        <dbReference type="Proteomes" id="UP001148786"/>
    </source>
</evidence>
<evidence type="ECO:0000313" key="2">
    <source>
        <dbReference type="EMBL" id="KAJ3511540.1"/>
    </source>
</evidence>
<protein>
    <submittedName>
        <fullName evidence="2">Uncharacterized protein</fullName>
    </submittedName>
</protein>
<evidence type="ECO:0000256" key="1">
    <source>
        <dbReference type="SAM" id="Phobius"/>
    </source>
</evidence>
<gene>
    <name evidence="2" type="ORF">NLJ89_g4045</name>
</gene>
<keyword evidence="1" id="KW-0472">Membrane</keyword>
<feature type="transmembrane region" description="Helical" evidence="1">
    <location>
        <begin position="45"/>
        <end position="67"/>
    </location>
</feature>
<comment type="caution">
    <text evidence="2">The sequence shown here is derived from an EMBL/GenBank/DDBJ whole genome shotgun (WGS) entry which is preliminary data.</text>
</comment>
<name>A0A9W8K3U4_9AGAR</name>
<keyword evidence="3" id="KW-1185">Reference proteome</keyword>
<dbReference type="Proteomes" id="UP001148786">
    <property type="component" value="Unassembled WGS sequence"/>
</dbReference>
<proteinExistence type="predicted"/>
<accession>A0A9W8K3U4</accession>
<dbReference type="EMBL" id="JANKHO010000321">
    <property type="protein sequence ID" value="KAJ3511540.1"/>
    <property type="molecule type" value="Genomic_DNA"/>
</dbReference>
<keyword evidence="1" id="KW-1133">Transmembrane helix</keyword>
<feature type="transmembrane region" description="Helical" evidence="1">
    <location>
        <begin position="137"/>
        <end position="158"/>
    </location>
</feature>